<dbReference type="SUPFAM" id="SSF54637">
    <property type="entry name" value="Thioesterase/thiol ester dehydrase-isomerase"/>
    <property type="match status" value="1"/>
</dbReference>
<dbReference type="KEGG" id="pla:Plav_0441"/>
<evidence type="ECO:0000313" key="4">
    <source>
        <dbReference type="Proteomes" id="UP000006377"/>
    </source>
</evidence>
<dbReference type="InterPro" id="IPR029069">
    <property type="entry name" value="HotDog_dom_sf"/>
</dbReference>
<proteinExistence type="predicted"/>
<dbReference type="EMBL" id="CP000774">
    <property type="protein sequence ID" value="ABS62064.1"/>
    <property type="molecule type" value="Genomic_DNA"/>
</dbReference>
<feature type="domain" description="Thioesterase" evidence="2">
    <location>
        <begin position="117"/>
        <end position="191"/>
    </location>
</feature>
<dbReference type="HOGENOM" id="CLU_1189025_0_0_5"/>
<keyword evidence="1" id="KW-0378">Hydrolase</keyword>
<evidence type="ECO:0000259" key="2">
    <source>
        <dbReference type="Pfam" id="PF03061"/>
    </source>
</evidence>
<dbReference type="Pfam" id="PF03061">
    <property type="entry name" value="4HBT"/>
    <property type="match status" value="1"/>
</dbReference>
<dbReference type="PANTHER" id="PTHR43240">
    <property type="entry name" value="1,4-DIHYDROXY-2-NAPHTHOYL-COA THIOESTERASE 1"/>
    <property type="match status" value="1"/>
</dbReference>
<name>A7HQ81_PARL1</name>
<evidence type="ECO:0000256" key="1">
    <source>
        <dbReference type="ARBA" id="ARBA00022801"/>
    </source>
</evidence>
<dbReference type="InterPro" id="IPR003736">
    <property type="entry name" value="PAAI_dom"/>
</dbReference>
<dbReference type="PANTHER" id="PTHR43240:SF7">
    <property type="entry name" value="BLR7284 PROTEIN"/>
    <property type="match status" value="1"/>
</dbReference>
<dbReference type="STRING" id="402881.Plav_0441"/>
<dbReference type="Gene3D" id="3.10.129.10">
    <property type="entry name" value="Hotdog Thioesterase"/>
    <property type="match status" value="1"/>
</dbReference>
<accession>A7HQ81</accession>
<sequence>MQAGGEKEILRCVKRLRRAPPQNSQTNFDPPPRGGWVEKSGLTWRGGVALLEQRSERGNMAADDDFKPEHIELMKNVLIEHVPHAKAIGLTVADAKRGQAWLSIPYAEKLIGNPETGVIHGGVITSLLDNACGIAVQLALPERMSIATLDLRIDYMKPATPKLDLMAHTHCYKVTKNIAFVRGTAYHTDEEDPIATCVGTFMLGANRAAPMPVSPDAADEAMKLLAKNKGGAA</sequence>
<organism evidence="3 4">
    <name type="scientific">Parvibaculum lavamentivorans (strain DS-1 / DSM 13023 / NCIMB 13966)</name>
    <dbReference type="NCBI Taxonomy" id="402881"/>
    <lineage>
        <taxon>Bacteria</taxon>
        <taxon>Pseudomonadati</taxon>
        <taxon>Pseudomonadota</taxon>
        <taxon>Alphaproteobacteria</taxon>
        <taxon>Hyphomicrobiales</taxon>
        <taxon>Parvibaculaceae</taxon>
        <taxon>Parvibaculum</taxon>
    </lineage>
</organism>
<dbReference type="NCBIfam" id="TIGR00369">
    <property type="entry name" value="unchar_dom_1"/>
    <property type="match status" value="1"/>
</dbReference>
<dbReference type="AlphaFoldDB" id="A7HQ81"/>
<dbReference type="GO" id="GO:0005829">
    <property type="term" value="C:cytosol"/>
    <property type="evidence" value="ECO:0007669"/>
    <property type="project" value="TreeGrafter"/>
</dbReference>
<dbReference type="eggNOG" id="COG2050">
    <property type="taxonomic scope" value="Bacteria"/>
</dbReference>
<dbReference type="CDD" id="cd03443">
    <property type="entry name" value="PaaI_thioesterase"/>
    <property type="match status" value="1"/>
</dbReference>
<dbReference type="InterPro" id="IPR006683">
    <property type="entry name" value="Thioestr_dom"/>
</dbReference>
<reference evidence="3 4" key="1">
    <citation type="journal article" date="2011" name="Stand. Genomic Sci.">
        <title>Complete genome sequence of Parvibaculum lavamentivorans type strain (DS-1(T)).</title>
        <authorList>
            <person name="Schleheck D."/>
            <person name="Weiss M."/>
            <person name="Pitluck S."/>
            <person name="Bruce D."/>
            <person name="Land M.L."/>
            <person name="Han S."/>
            <person name="Saunders E."/>
            <person name="Tapia R."/>
            <person name="Detter C."/>
            <person name="Brettin T."/>
            <person name="Han J."/>
            <person name="Woyke T."/>
            <person name="Goodwin L."/>
            <person name="Pennacchio L."/>
            <person name="Nolan M."/>
            <person name="Cook A.M."/>
            <person name="Kjelleberg S."/>
            <person name="Thomas T."/>
        </authorList>
    </citation>
    <scope>NUCLEOTIDE SEQUENCE [LARGE SCALE GENOMIC DNA]</scope>
    <source>
        <strain evidence="4">DS-1 / DSM 13023 / NCIMB 13966</strain>
    </source>
</reference>
<gene>
    <name evidence="3" type="ordered locus">Plav_0441</name>
</gene>
<keyword evidence="4" id="KW-1185">Reference proteome</keyword>
<protein>
    <submittedName>
        <fullName evidence="3">Thioesterase superfamily protein</fullName>
    </submittedName>
</protein>
<dbReference type="GO" id="GO:0061522">
    <property type="term" value="F:1,4-dihydroxy-2-naphthoyl-CoA thioesterase activity"/>
    <property type="evidence" value="ECO:0007669"/>
    <property type="project" value="TreeGrafter"/>
</dbReference>
<evidence type="ECO:0000313" key="3">
    <source>
        <dbReference type="EMBL" id="ABS62064.1"/>
    </source>
</evidence>
<dbReference type="Proteomes" id="UP000006377">
    <property type="component" value="Chromosome"/>
</dbReference>